<evidence type="ECO:0000313" key="2">
    <source>
        <dbReference type="Proteomes" id="UP000184287"/>
    </source>
</evidence>
<sequence>MKKNIIWKGLNTLQTTEHCELLLEKDRIMVSSIVKGLVDGREVHISYLIHMDRNWKTLSVSVLNRVEGELKQLAYKSDGDGNWFGNGLEADLFKGCIEIDIMVSPFTNSIPVNRLKLKIGESRRISVMYFDILKFEVLRREQIYTRVTEDQYKYENTDNDFKALIRFDESGLVRSYPGLFEMIS</sequence>
<dbReference type="STRING" id="288992.SAMN04488522_105342"/>
<dbReference type="AlphaFoldDB" id="A0A1M5JGH8"/>
<dbReference type="SUPFAM" id="SSF159275">
    <property type="entry name" value="PA1994-like"/>
    <property type="match status" value="1"/>
</dbReference>
<reference evidence="2" key="1">
    <citation type="submission" date="2016-11" db="EMBL/GenBank/DDBJ databases">
        <authorList>
            <person name="Varghese N."/>
            <person name="Submissions S."/>
        </authorList>
    </citation>
    <scope>NUCLEOTIDE SEQUENCE [LARGE SCALE GENOMIC DNA]</scope>
    <source>
        <strain evidence="2">DSM 16990</strain>
    </source>
</reference>
<keyword evidence="2" id="KW-1185">Reference proteome</keyword>
<accession>A0A1M5JGH8</accession>
<dbReference type="InterPro" id="IPR009467">
    <property type="entry name" value="Glycolipid-bd_prot_put"/>
</dbReference>
<evidence type="ECO:0008006" key="3">
    <source>
        <dbReference type="Google" id="ProtNLM"/>
    </source>
</evidence>
<dbReference type="RefSeq" id="WP_073234912.1">
    <property type="nucleotide sequence ID" value="NZ_FQUQ01000005.1"/>
</dbReference>
<protein>
    <recommendedName>
        <fullName evidence="3">Glycolipid-binding</fullName>
    </recommendedName>
</protein>
<dbReference type="Pfam" id="PF06475">
    <property type="entry name" value="Glycolipid_bind"/>
    <property type="match status" value="1"/>
</dbReference>
<dbReference type="Proteomes" id="UP000184287">
    <property type="component" value="Unassembled WGS sequence"/>
</dbReference>
<gene>
    <name evidence="1" type="ORF">SAMN04488522_105342</name>
</gene>
<organism evidence="1 2">
    <name type="scientific">Pedobacter caeni</name>
    <dbReference type="NCBI Taxonomy" id="288992"/>
    <lineage>
        <taxon>Bacteria</taxon>
        <taxon>Pseudomonadati</taxon>
        <taxon>Bacteroidota</taxon>
        <taxon>Sphingobacteriia</taxon>
        <taxon>Sphingobacteriales</taxon>
        <taxon>Sphingobacteriaceae</taxon>
        <taxon>Pedobacter</taxon>
    </lineage>
</organism>
<dbReference type="OrthoDB" id="9814791at2"/>
<proteinExistence type="predicted"/>
<evidence type="ECO:0000313" key="1">
    <source>
        <dbReference type="EMBL" id="SHG39608.1"/>
    </source>
</evidence>
<dbReference type="EMBL" id="FQUQ01000005">
    <property type="protein sequence ID" value="SHG39608.1"/>
    <property type="molecule type" value="Genomic_DNA"/>
</dbReference>
<name>A0A1M5JGH8_9SPHI</name>